<keyword evidence="2" id="KW-1185">Reference proteome</keyword>
<evidence type="ECO:0000313" key="1">
    <source>
        <dbReference type="EMBL" id="PWJ38462.1"/>
    </source>
</evidence>
<proteinExistence type="predicted"/>
<dbReference type="AlphaFoldDB" id="A0A315Z4W6"/>
<dbReference type="OrthoDB" id="8592135at2"/>
<dbReference type="EMBL" id="QGDO01000007">
    <property type="protein sequence ID" value="PWJ38462.1"/>
    <property type="molecule type" value="Genomic_DNA"/>
</dbReference>
<dbReference type="InterPro" id="IPR010767">
    <property type="entry name" value="Phage_CGC-2007_Cje0229"/>
</dbReference>
<gene>
    <name evidence="1" type="ORF">BC781_10752</name>
</gene>
<comment type="caution">
    <text evidence="1">The sequence shown here is derived from an EMBL/GenBank/DDBJ whole genome shotgun (WGS) entry which is preliminary data.</text>
</comment>
<accession>A0A315Z4W6</accession>
<organism evidence="1 2">
    <name type="scientific">Sediminitomix flava</name>
    <dbReference type="NCBI Taxonomy" id="379075"/>
    <lineage>
        <taxon>Bacteria</taxon>
        <taxon>Pseudomonadati</taxon>
        <taxon>Bacteroidota</taxon>
        <taxon>Cytophagia</taxon>
        <taxon>Cytophagales</taxon>
        <taxon>Flammeovirgaceae</taxon>
        <taxon>Sediminitomix</taxon>
    </lineage>
</organism>
<reference evidence="1 2" key="1">
    <citation type="submission" date="2018-03" db="EMBL/GenBank/DDBJ databases">
        <title>Genomic Encyclopedia of Archaeal and Bacterial Type Strains, Phase II (KMG-II): from individual species to whole genera.</title>
        <authorList>
            <person name="Goeker M."/>
        </authorList>
    </citation>
    <scope>NUCLEOTIDE SEQUENCE [LARGE SCALE GENOMIC DNA]</scope>
    <source>
        <strain evidence="1 2">DSM 28229</strain>
    </source>
</reference>
<dbReference type="Pfam" id="PF07087">
    <property type="entry name" value="DUF1353"/>
    <property type="match status" value="1"/>
</dbReference>
<protein>
    <submittedName>
        <fullName evidence="1">Uncharacterized protein DUF1353</fullName>
    </submittedName>
</protein>
<dbReference type="RefSeq" id="WP_109621553.1">
    <property type="nucleotide sequence ID" value="NZ_QGDO01000007.1"/>
</dbReference>
<dbReference type="Proteomes" id="UP000245535">
    <property type="component" value="Unassembled WGS sequence"/>
</dbReference>
<name>A0A315Z4W6_SEDFL</name>
<evidence type="ECO:0000313" key="2">
    <source>
        <dbReference type="Proteomes" id="UP000245535"/>
    </source>
</evidence>
<sequence length="140" mass="16228">MSNTCYRKLQKYKYQLVKDFTYESTIKNYKVENHKFIALNEDGVIGIKKGYAWDGASGPTIDTENSMKASLVHDAFYQLFREGYLPQSEVKSTDQLFKTMLRDAGMSKFRSFYWYLGLRLANGKHAKRVDTNIDHTICIA</sequence>